<dbReference type="GO" id="GO:0015074">
    <property type="term" value="P:DNA integration"/>
    <property type="evidence" value="ECO:0007669"/>
    <property type="project" value="InterPro"/>
</dbReference>
<protein>
    <recommendedName>
        <fullName evidence="13">Reverse transcriptase</fullName>
    </recommendedName>
</protein>
<dbReference type="GO" id="GO:0016787">
    <property type="term" value="F:hydrolase activity"/>
    <property type="evidence" value="ECO:0007669"/>
    <property type="project" value="UniProtKB-KW"/>
</dbReference>
<keyword evidence="3" id="KW-0540">Nuclease</keyword>
<evidence type="ECO:0008006" key="13">
    <source>
        <dbReference type="Google" id="ProtNLM"/>
    </source>
</evidence>
<keyword evidence="2" id="KW-0548">Nucleotidyltransferase</keyword>
<keyword evidence="1" id="KW-0808">Transferase</keyword>
<dbReference type="Pfam" id="PF17917">
    <property type="entry name" value="RT_RNaseH"/>
    <property type="match status" value="1"/>
</dbReference>
<comment type="caution">
    <text evidence="11">The sequence shown here is derived from an EMBL/GenBank/DDBJ whole genome shotgun (WGS) entry which is preliminary data.</text>
</comment>
<dbReference type="Pfam" id="PF00078">
    <property type="entry name" value="RVT_1"/>
    <property type="match status" value="1"/>
</dbReference>
<feature type="region of interest" description="Disordered" evidence="7">
    <location>
        <begin position="382"/>
        <end position="455"/>
    </location>
</feature>
<feature type="region of interest" description="Disordered" evidence="7">
    <location>
        <begin position="1"/>
        <end position="27"/>
    </location>
</feature>
<feature type="domain" description="Reverse transcriptase" evidence="8">
    <location>
        <begin position="790"/>
        <end position="969"/>
    </location>
</feature>
<organism evidence="11 12">
    <name type="scientific">Rotaria socialis</name>
    <dbReference type="NCBI Taxonomy" id="392032"/>
    <lineage>
        <taxon>Eukaryota</taxon>
        <taxon>Metazoa</taxon>
        <taxon>Spiralia</taxon>
        <taxon>Gnathifera</taxon>
        <taxon>Rotifera</taxon>
        <taxon>Eurotatoria</taxon>
        <taxon>Bdelloidea</taxon>
        <taxon>Philodinida</taxon>
        <taxon>Philodinidae</taxon>
        <taxon>Rotaria</taxon>
    </lineage>
</organism>
<evidence type="ECO:0000256" key="1">
    <source>
        <dbReference type="ARBA" id="ARBA00022679"/>
    </source>
</evidence>
<dbReference type="InterPro" id="IPR041373">
    <property type="entry name" value="RT_RNaseH"/>
</dbReference>
<proteinExistence type="predicted"/>
<dbReference type="Gene3D" id="1.10.340.70">
    <property type="match status" value="1"/>
</dbReference>
<dbReference type="InterPro" id="IPR001584">
    <property type="entry name" value="Integrase_cat-core"/>
</dbReference>
<dbReference type="EMBL" id="CAJNYU010003362">
    <property type="protein sequence ID" value="CAF3666212.1"/>
    <property type="molecule type" value="Genomic_DNA"/>
</dbReference>
<accession>A0A820Y550</accession>
<reference evidence="11" key="1">
    <citation type="submission" date="2021-02" db="EMBL/GenBank/DDBJ databases">
        <authorList>
            <person name="Nowell W R."/>
        </authorList>
    </citation>
    <scope>NUCLEOTIDE SEQUENCE</scope>
</reference>
<feature type="compositionally biased region" description="Basic and acidic residues" evidence="7">
    <location>
        <begin position="176"/>
        <end position="204"/>
    </location>
</feature>
<evidence type="ECO:0000313" key="11">
    <source>
        <dbReference type="EMBL" id="CAF4542677.1"/>
    </source>
</evidence>
<dbReference type="FunFam" id="3.10.20.370:FF:000001">
    <property type="entry name" value="Retrovirus-related Pol polyprotein from transposon 17.6-like protein"/>
    <property type="match status" value="1"/>
</dbReference>
<dbReference type="InterPro" id="IPR043128">
    <property type="entry name" value="Rev_trsase/Diguanyl_cyclase"/>
</dbReference>
<dbReference type="Proteomes" id="UP000663869">
    <property type="component" value="Unassembled WGS sequence"/>
</dbReference>
<feature type="compositionally biased region" description="Polar residues" evidence="7">
    <location>
        <begin position="13"/>
        <end position="27"/>
    </location>
</feature>
<dbReference type="PROSITE" id="PS50878">
    <property type="entry name" value="RT_POL"/>
    <property type="match status" value="1"/>
</dbReference>
<feature type="compositionally biased region" description="Polar residues" evidence="7">
    <location>
        <begin position="382"/>
        <end position="453"/>
    </location>
</feature>
<dbReference type="CDD" id="cd09274">
    <property type="entry name" value="RNase_HI_RT_Ty3"/>
    <property type="match status" value="1"/>
</dbReference>
<dbReference type="GO" id="GO:0003676">
    <property type="term" value="F:nucleic acid binding"/>
    <property type="evidence" value="ECO:0007669"/>
    <property type="project" value="InterPro"/>
</dbReference>
<dbReference type="EMBL" id="CAJOBQ010002157">
    <property type="protein sequence ID" value="CAF4542677.1"/>
    <property type="molecule type" value="Genomic_DNA"/>
</dbReference>
<dbReference type="Gene3D" id="3.30.420.10">
    <property type="entry name" value="Ribonuclease H-like superfamily/Ribonuclease H"/>
    <property type="match status" value="1"/>
</dbReference>
<dbReference type="PANTHER" id="PTHR37984:SF5">
    <property type="entry name" value="PROTEIN NYNRIN-LIKE"/>
    <property type="match status" value="1"/>
</dbReference>
<evidence type="ECO:0000259" key="8">
    <source>
        <dbReference type="PROSITE" id="PS50878"/>
    </source>
</evidence>
<feature type="domain" description="Integrase catalytic" evidence="9">
    <location>
        <begin position="1420"/>
        <end position="1582"/>
    </location>
</feature>
<keyword evidence="4" id="KW-0255">Endonuclease</keyword>
<dbReference type="InterPro" id="IPR041588">
    <property type="entry name" value="Integrase_H2C2"/>
</dbReference>
<sequence>MNVLPENQRSDIKNSPSTSTIESSQLTDKLTTEDECQLLMKLSGDCKNSMLPIENYKEKLSSPRRKDLTMNQLLQIPSFSGENSDDSGLWLDQILAFIEQQNVNTSEQRDLAAGKLIGEALLWYRINRLQIPDMQTFIHKFLLMYRSTPTLTVTINAMPKDIDHVHRTSEPTSVRTHIEEVKEDSSKSWRTEKGNSESSLRRESPSQVLQAAKNEKVKLISHFTGSENSVHWLKNVEQTSKALGLDDQQMLELATIKLNGPAQEWYYHQNDLISNWTLFKQVFLHAFPPPIQPTNIDCLAALLSRKQGEMEPVGKFVQDINRLCLKLDSQISEHDKLEYLRRGLRPKLQHYALSISSLQEFLTIMQHHEQIAQEKVINYQTSSAFRSSPPNTSPKHQGAVNSSSYRNYGSDQQQPNSFVRQQPNSNYQSNHRSTNYESPNYYARQNSNGWTSTQQQQQQANSYRICNQSNKTSIDIIGYVTLEIKIQHIRTNVIAAITKTLCCDLILGEDWIKYYQVNINRFRDRIEILGNKAAVSLRKSFNKQLIPVKLQHSMSIPPHTERIVDAFVAILTSPKVFFSPDLQMQRTKKIVVTQVFSSVQNHLTKLMINNTNDFPVYLSSNISLGFITVIAHDNKAVNELEMLYKNKRNNFVNQLFSSTFNDSKEKNSQVDHDDQYRKNYKLVANRPLQGKTQDIIKRNNLTQCTSTVNVDVEKTLDQAVKHIINLQEQNETRKIIQRYRNIFDTSSSTIALTTIHHTIPTADHPPINSVPYRGSLQQQEALRKLVKKMERSKLIRPSASPWSSPVLLIKKKDGDYRLVVDYRKLNSITTKDSFPIPTIEATLQQLAGNAYFSKLDLRSGYFQIPINENDKPKTAFITTAGLWEFNVLPMGLTNAPPIFQRIMYNLIANGREQYCLVYLDDIIIFSKTFEDHLKHLDEILNVLNNHRFQLNPIKCSIIKNKIDYLGHSIDEYGITPLHDNIKAIRELQLPDYPTLKQANEFIGGIGFYRKFIRNFSKIAGSIHHVTNLTKNKKHKFIWGDEQRQAVQQLKMIITGPELVLEFPDPDLPFTLSTDASQLGLGAVLKQMTRDGKLKIIYYLSRVLSKSESRYSTTELEALAMVWAVVKLRSYLLGRDFTVETDHCPLCQFHKKKSRNGRLDRWSIDILSEYNITEIKYKKGKCHCDADLLSRYPLRMEENSLKSISLIRKQEEGYLFPHADELDDGEPELQPIATINIITRSRNYNQATTSDEQTKNTSDNSSPKSMTTKIDNTRLGVVTSDNPTSSSTNKLCKVLPVYSGFSMTELKEEQIKDVDIQKKITTLVINDTYEIIDSVIYKLVVRGTTKMKLPWIPKSMINQVMFLYHDHHTAAHLGSNKTSHKLINKYYWPNMHVTINDYIKACGKCTRYNYIRTKRPGKMNIIPTPDEVMGLVGMDYWGPTNYPTARGNRYVITLTDYLSKFAFARAVKTNSAQEAADFFLDVCYHYGAPSKLITDQGSHFVAELTRTIIESCNTTHILATPYHPTSNAQTERFNATFAPALSKLTSDQTLDWDEFLQPVIYAYNTSRHTTTSLTPFQIMFTRENQLIMDPKQVKISLMKPNEYCEKAKQSRVLILNHVKLNIKHQHQLAKTRYDKNRPDPKYVKGDLVLVRVINRTSKFQEKFEGPYRVINQIGPATFIVKIENPDSDENTNYTKQVTTADIKHIFSFEVV</sequence>
<dbReference type="Proteomes" id="UP000663862">
    <property type="component" value="Unassembled WGS sequence"/>
</dbReference>
<evidence type="ECO:0000313" key="10">
    <source>
        <dbReference type="EMBL" id="CAF3666212.1"/>
    </source>
</evidence>
<dbReference type="FunFam" id="1.10.340.70:FF:000001">
    <property type="entry name" value="Retrovirus-related Pol polyprotein from transposon gypsy-like Protein"/>
    <property type="match status" value="1"/>
</dbReference>
<dbReference type="GO" id="GO:0004519">
    <property type="term" value="F:endonuclease activity"/>
    <property type="evidence" value="ECO:0007669"/>
    <property type="project" value="UniProtKB-KW"/>
</dbReference>
<dbReference type="CDD" id="cd01647">
    <property type="entry name" value="RT_LTR"/>
    <property type="match status" value="1"/>
</dbReference>
<gene>
    <name evidence="10" type="ORF">FME351_LOCUS25391</name>
    <name evidence="11" type="ORF">TSG867_LOCUS24091</name>
</gene>
<dbReference type="InterPro" id="IPR043502">
    <property type="entry name" value="DNA/RNA_pol_sf"/>
</dbReference>
<dbReference type="InterPro" id="IPR036397">
    <property type="entry name" value="RNaseH_sf"/>
</dbReference>
<evidence type="ECO:0000256" key="2">
    <source>
        <dbReference type="ARBA" id="ARBA00022695"/>
    </source>
</evidence>
<feature type="region of interest" description="Disordered" evidence="7">
    <location>
        <begin position="166"/>
        <end position="207"/>
    </location>
</feature>
<dbReference type="InterPro" id="IPR000477">
    <property type="entry name" value="RT_dom"/>
</dbReference>
<dbReference type="Pfam" id="PF03732">
    <property type="entry name" value="Retrotrans_gag"/>
    <property type="match status" value="1"/>
</dbReference>
<dbReference type="InterPro" id="IPR005162">
    <property type="entry name" value="Retrotrans_gag_dom"/>
</dbReference>
<dbReference type="InterPro" id="IPR012337">
    <property type="entry name" value="RNaseH-like_sf"/>
</dbReference>
<name>A0A820Y550_9BILA</name>
<feature type="region of interest" description="Disordered" evidence="7">
    <location>
        <begin position="1243"/>
        <end position="1267"/>
    </location>
</feature>
<evidence type="ECO:0000313" key="12">
    <source>
        <dbReference type="Proteomes" id="UP000663862"/>
    </source>
</evidence>
<dbReference type="Pfam" id="PF17921">
    <property type="entry name" value="Integrase_H2C2"/>
    <property type="match status" value="1"/>
</dbReference>
<dbReference type="PANTHER" id="PTHR37984">
    <property type="entry name" value="PROTEIN CBG26694"/>
    <property type="match status" value="1"/>
</dbReference>
<evidence type="ECO:0000256" key="5">
    <source>
        <dbReference type="ARBA" id="ARBA00022801"/>
    </source>
</evidence>
<evidence type="ECO:0000256" key="7">
    <source>
        <dbReference type="SAM" id="MobiDB-lite"/>
    </source>
</evidence>
<dbReference type="Gene3D" id="3.10.10.10">
    <property type="entry name" value="HIV Type 1 Reverse Transcriptase, subunit A, domain 1"/>
    <property type="match status" value="1"/>
</dbReference>
<dbReference type="Gene3D" id="3.30.70.270">
    <property type="match status" value="2"/>
</dbReference>
<dbReference type="GO" id="GO:0003964">
    <property type="term" value="F:RNA-directed DNA polymerase activity"/>
    <property type="evidence" value="ECO:0007669"/>
    <property type="project" value="UniProtKB-KW"/>
</dbReference>
<evidence type="ECO:0000256" key="6">
    <source>
        <dbReference type="ARBA" id="ARBA00022918"/>
    </source>
</evidence>
<evidence type="ECO:0000256" key="3">
    <source>
        <dbReference type="ARBA" id="ARBA00022722"/>
    </source>
</evidence>
<keyword evidence="6" id="KW-0695">RNA-directed DNA polymerase</keyword>
<dbReference type="PROSITE" id="PS50994">
    <property type="entry name" value="INTEGRASE"/>
    <property type="match status" value="1"/>
</dbReference>
<dbReference type="SUPFAM" id="SSF53098">
    <property type="entry name" value="Ribonuclease H-like"/>
    <property type="match status" value="1"/>
</dbReference>
<dbReference type="Pfam" id="PF00665">
    <property type="entry name" value="rve"/>
    <property type="match status" value="1"/>
</dbReference>
<dbReference type="SUPFAM" id="SSF56672">
    <property type="entry name" value="DNA/RNA polymerases"/>
    <property type="match status" value="1"/>
</dbReference>
<keyword evidence="5" id="KW-0378">Hydrolase</keyword>
<evidence type="ECO:0000256" key="4">
    <source>
        <dbReference type="ARBA" id="ARBA00022759"/>
    </source>
</evidence>
<dbReference type="InterPro" id="IPR050951">
    <property type="entry name" value="Retrovirus_Pol_polyprotein"/>
</dbReference>
<evidence type="ECO:0000259" key="9">
    <source>
        <dbReference type="PROSITE" id="PS50994"/>
    </source>
</evidence>